<dbReference type="InterPro" id="IPR021719">
    <property type="entry name" value="Prot_inh_I78"/>
</dbReference>
<gene>
    <name evidence="1" type="ORF">W822_13550</name>
</gene>
<evidence type="ECO:0000313" key="1">
    <source>
        <dbReference type="EMBL" id="ETF01806.1"/>
    </source>
</evidence>
<dbReference type="Pfam" id="PF11720">
    <property type="entry name" value="Inhibitor_I78"/>
    <property type="match status" value="1"/>
</dbReference>
<dbReference type="OrthoDB" id="8724542at2"/>
<dbReference type="HOGENOM" id="CLU_123717_2_1_4"/>
<dbReference type="AlphaFoldDB" id="V8QPB1"/>
<organism evidence="1 2">
    <name type="scientific">Advenella kashmirensis W13003</name>
    <dbReference type="NCBI Taxonomy" id="1424334"/>
    <lineage>
        <taxon>Bacteria</taxon>
        <taxon>Pseudomonadati</taxon>
        <taxon>Pseudomonadota</taxon>
        <taxon>Betaproteobacteria</taxon>
        <taxon>Burkholderiales</taxon>
        <taxon>Alcaligenaceae</taxon>
    </lineage>
</organism>
<dbReference type="Proteomes" id="UP000018733">
    <property type="component" value="Unassembled WGS sequence"/>
</dbReference>
<dbReference type="RefSeq" id="WP_024005664.1">
    <property type="nucleotide sequence ID" value="NZ_KI650980.1"/>
</dbReference>
<evidence type="ECO:0000313" key="2">
    <source>
        <dbReference type="Proteomes" id="UP000018733"/>
    </source>
</evidence>
<comment type="caution">
    <text evidence="1">The sequence shown here is derived from an EMBL/GenBank/DDBJ whole genome shotgun (WGS) entry which is preliminary data.</text>
</comment>
<sequence>MKSIFAIIPLVMFAACQSPSTSQGQRPVHTQATDECGAASRQNLVGTAGAALDRSALPKNTRIIHPDTVVTMDYSAQRLNVYVGKDSKIERITCG</sequence>
<accession>V8QPB1</accession>
<dbReference type="PANTHER" id="PTHR39600:SF1">
    <property type="entry name" value="PEPTIDASE INHIBITOR I78 FAMILY PROTEIN"/>
    <property type="match status" value="1"/>
</dbReference>
<dbReference type="eggNOG" id="ENOG50339MI">
    <property type="taxonomic scope" value="Bacteria"/>
</dbReference>
<proteinExistence type="predicted"/>
<dbReference type="PATRIC" id="fig|1424334.3.peg.2719"/>
<dbReference type="Gene3D" id="3.30.10.10">
    <property type="entry name" value="Trypsin Inhibitor V, subunit A"/>
    <property type="match status" value="1"/>
</dbReference>
<reference evidence="1 2" key="1">
    <citation type="journal article" date="2014" name="Genome Announc.">
        <title>Draft Genome Sequence of Advenella kashmirensis Strain W13003, a Polycyclic Aromatic Hydrocarbon-Degrading Bacterium.</title>
        <authorList>
            <person name="Wang X."/>
            <person name="Jin D."/>
            <person name="Zhou L."/>
            <person name="Wu L."/>
            <person name="An W."/>
            <person name="Zhao L."/>
        </authorList>
    </citation>
    <scope>NUCLEOTIDE SEQUENCE [LARGE SCALE GENOMIC DNA]</scope>
    <source>
        <strain evidence="1 2">W13003</strain>
    </source>
</reference>
<protein>
    <recommendedName>
        <fullName evidence="3">Peptidase inhibitor I78 family protein</fullName>
    </recommendedName>
</protein>
<name>V8QPB1_9BURK</name>
<evidence type="ECO:0008006" key="3">
    <source>
        <dbReference type="Google" id="ProtNLM"/>
    </source>
</evidence>
<dbReference type="EMBL" id="AYXT01000010">
    <property type="protein sequence ID" value="ETF01806.1"/>
    <property type="molecule type" value="Genomic_DNA"/>
</dbReference>
<dbReference type="PANTHER" id="PTHR39600">
    <property type="entry name" value="PEPTIDASE INHIBITOR I78 FAMILY PROTEIN"/>
    <property type="match status" value="1"/>
</dbReference>
<dbReference type="STRING" id="1424334.W822_13550"/>
<keyword evidence="2" id="KW-1185">Reference proteome</keyword>
<dbReference type="PROSITE" id="PS51257">
    <property type="entry name" value="PROKAR_LIPOPROTEIN"/>
    <property type="match status" value="1"/>
</dbReference>